<evidence type="ECO:0000256" key="5">
    <source>
        <dbReference type="ARBA" id="ARBA00022741"/>
    </source>
</evidence>
<proteinExistence type="inferred from homology"/>
<dbReference type="InterPro" id="IPR003593">
    <property type="entry name" value="AAA+_ATPase"/>
</dbReference>
<dbReference type="PANTHER" id="PTHR43134:SF1">
    <property type="entry name" value="SIGNAL RECOGNITION PARTICLE RECEPTOR SUBUNIT ALPHA"/>
    <property type="match status" value="1"/>
</dbReference>
<evidence type="ECO:0000256" key="4">
    <source>
        <dbReference type="ARBA" id="ARBA00022490"/>
    </source>
</evidence>
<dbReference type="AlphaFoldDB" id="A0A3R9ZS05"/>
<dbReference type="GO" id="GO:0005737">
    <property type="term" value="C:cytoplasm"/>
    <property type="evidence" value="ECO:0007669"/>
    <property type="project" value="UniProtKB-ARBA"/>
</dbReference>
<accession>A0A3R9ZS05</accession>
<comment type="similarity">
    <text evidence="2">Belongs to the GTP-binding SRP family.</text>
</comment>
<dbReference type="InterPro" id="IPR013822">
    <property type="entry name" value="Signal_recog_particl_SRP54_hlx"/>
</dbReference>
<dbReference type="PANTHER" id="PTHR43134">
    <property type="entry name" value="SIGNAL RECOGNITION PARTICLE RECEPTOR SUBUNIT ALPHA"/>
    <property type="match status" value="1"/>
</dbReference>
<keyword evidence="9" id="KW-0675">Receptor</keyword>
<organism evidence="12 13">
    <name type="scientific">Candidatus Aquarickettsia rohweri</name>
    <dbReference type="NCBI Taxonomy" id="2602574"/>
    <lineage>
        <taxon>Bacteria</taxon>
        <taxon>Pseudomonadati</taxon>
        <taxon>Pseudomonadota</taxon>
        <taxon>Alphaproteobacteria</taxon>
        <taxon>Rickettsiales</taxon>
        <taxon>Candidatus Midichloriaceae</taxon>
        <taxon>Candidatus Aquarickettsia</taxon>
    </lineage>
</organism>
<dbReference type="GO" id="GO:0005047">
    <property type="term" value="F:signal recognition particle binding"/>
    <property type="evidence" value="ECO:0007669"/>
    <property type="project" value="TreeGrafter"/>
</dbReference>
<dbReference type="Pfam" id="PF02881">
    <property type="entry name" value="SRP54_N"/>
    <property type="match status" value="1"/>
</dbReference>
<dbReference type="FunFam" id="3.40.50.300:FF:000053">
    <property type="entry name" value="Signal recognition particle receptor FtsY"/>
    <property type="match status" value="1"/>
</dbReference>
<evidence type="ECO:0000256" key="2">
    <source>
        <dbReference type="ARBA" id="ARBA00008531"/>
    </source>
</evidence>
<dbReference type="Proteomes" id="UP000279470">
    <property type="component" value="Unassembled WGS sequence"/>
</dbReference>
<evidence type="ECO:0000256" key="7">
    <source>
        <dbReference type="ARBA" id="ARBA00023134"/>
    </source>
</evidence>
<dbReference type="GO" id="GO:0006614">
    <property type="term" value="P:SRP-dependent cotranslational protein targeting to membrane"/>
    <property type="evidence" value="ECO:0007669"/>
    <property type="project" value="InterPro"/>
</dbReference>
<dbReference type="InterPro" id="IPR004390">
    <property type="entry name" value="SR_rcpt_FtsY"/>
</dbReference>
<dbReference type="GO" id="GO:0005886">
    <property type="term" value="C:plasma membrane"/>
    <property type="evidence" value="ECO:0007669"/>
    <property type="project" value="UniProtKB-SubCell"/>
</dbReference>
<evidence type="ECO:0000256" key="8">
    <source>
        <dbReference type="ARBA" id="ARBA00023136"/>
    </source>
</evidence>
<evidence type="ECO:0000259" key="11">
    <source>
        <dbReference type="PROSITE" id="PS00300"/>
    </source>
</evidence>
<dbReference type="EMBL" id="RXFM01000001">
    <property type="protein sequence ID" value="RST72637.1"/>
    <property type="molecule type" value="Genomic_DNA"/>
</dbReference>
<evidence type="ECO:0000256" key="10">
    <source>
        <dbReference type="ARBA" id="ARBA00048027"/>
    </source>
</evidence>
<evidence type="ECO:0000256" key="1">
    <source>
        <dbReference type="ARBA" id="ARBA00004515"/>
    </source>
</evidence>
<dbReference type="SMART" id="SM00962">
    <property type="entry name" value="SRP54"/>
    <property type="match status" value="1"/>
</dbReference>
<evidence type="ECO:0000256" key="6">
    <source>
        <dbReference type="ARBA" id="ARBA00022801"/>
    </source>
</evidence>
<dbReference type="SUPFAM" id="SSF47364">
    <property type="entry name" value="Domain of the SRP/SRP receptor G-proteins"/>
    <property type="match status" value="1"/>
</dbReference>
<keyword evidence="7" id="KW-0342">GTP-binding</keyword>
<dbReference type="InterPro" id="IPR027417">
    <property type="entry name" value="P-loop_NTPase"/>
</dbReference>
<dbReference type="GO" id="GO:0003924">
    <property type="term" value="F:GTPase activity"/>
    <property type="evidence" value="ECO:0007669"/>
    <property type="project" value="TreeGrafter"/>
</dbReference>
<gene>
    <name evidence="12" type="primary">ftsY</name>
    <name evidence="12" type="ORF">EIC27_00045</name>
</gene>
<keyword evidence="4" id="KW-0963">Cytoplasm</keyword>
<evidence type="ECO:0000313" key="13">
    <source>
        <dbReference type="Proteomes" id="UP000279470"/>
    </source>
</evidence>
<dbReference type="SMART" id="SM00382">
    <property type="entry name" value="AAA"/>
    <property type="match status" value="1"/>
</dbReference>
<comment type="caution">
    <text evidence="12">The sequence shown here is derived from an EMBL/GenBank/DDBJ whole genome shotgun (WGS) entry which is preliminary data.</text>
</comment>
<evidence type="ECO:0000313" key="12">
    <source>
        <dbReference type="EMBL" id="RST72637.1"/>
    </source>
</evidence>
<dbReference type="InterPro" id="IPR042101">
    <property type="entry name" value="SRP54_N_sf"/>
</dbReference>
<dbReference type="OrthoDB" id="9804720at2"/>
<keyword evidence="8" id="KW-0472">Membrane</keyword>
<dbReference type="RefSeq" id="WP_126044125.1">
    <property type="nucleotide sequence ID" value="NZ_RXFM01000001.1"/>
</dbReference>
<dbReference type="SMART" id="SM00963">
    <property type="entry name" value="SRP54_N"/>
    <property type="match status" value="1"/>
</dbReference>
<dbReference type="Gene3D" id="1.20.120.140">
    <property type="entry name" value="Signal recognition particle SRP54, nucleotide-binding domain"/>
    <property type="match status" value="1"/>
</dbReference>
<dbReference type="InterPro" id="IPR036225">
    <property type="entry name" value="SRP/SRP_N"/>
</dbReference>
<comment type="subcellular location">
    <subcellularLocation>
        <location evidence="1">Cell inner membrane</location>
        <topology evidence="1">Peripheral membrane protein</topology>
        <orientation evidence="1">Cytoplasmic side</orientation>
    </subcellularLocation>
</comment>
<feature type="domain" description="SRP54-type proteins GTP-binding" evidence="11">
    <location>
        <begin position="289"/>
        <end position="302"/>
    </location>
</feature>
<keyword evidence="5" id="KW-0547">Nucleotide-binding</keyword>
<keyword evidence="6" id="KW-0378">Hydrolase</keyword>
<comment type="catalytic activity">
    <reaction evidence="10">
        <text>GTP + H2O = GDP + phosphate + H(+)</text>
        <dbReference type="Rhea" id="RHEA:19669"/>
        <dbReference type="ChEBI" id="CHEBI:15377"/>
        <dbReference type="ChEBI" id="CHEBI:15378"/>
        <dbReference type="ChEBI" id="CHEBI:37565"/>
        <dbReference type="ChEBI" id="CHEBI:43474"/>
        <dbReference type="ChEBI" id="CHEBI:58189"/>
        <dbReference type="EC" id="3.6.5.4"/>
    </reaction>
</comment>
<dbReference type="SUPFAM" id="SSF52540">
    <property type="entry name" value="P-loop containing nucleoside triphosphate hydrolases"/>
    <property type="match status" value="1"/>
</dbReference>
<keyword evidence="3" id="KW-1003">Cell membrane</keyword>
<dbReference type="CDD" id="cd17874">
    <property type="entry name" value="FtsY"/>
    <property type="match status" value="1"/>
</dbReference>
<evidence type="ECO:0000256" key="3">
    <source>
        <dbReference type="ARBA" id="ARBA00022475"/>
    </source>
</evidence>
<keyword evidence="13" id="KW-1185">Reference proteome</keyword>
<reference evidence="13" key="1">
    <citation type="submission" date="2018-11" db="EMBL/GenBank/DDBJ databases">
        <title>Phylogenetic, genomic, and biogeographic characterization of a novel and ubiquitous marine invertebrate-associated Rickettsiales parasite, Candidatus Marinoinvertebrata rohwerii, gen. nov., sp. nov.</title>
        <authorList>
            <person name="Klinges J.G."/>
            <person name="Rosales S.M."/>
            <person name="Mcminds R."/>
            <person name="Shaver E.C."/>
            <person name="Shantz A."/>
            <person name="Peters E.C."/>
            <person name="Burkepile D.E."/>
            <person name="Silliman B.R."/>
            <person name="Vega Thurber R.L."/>
        </authorList>
    </citation>
    <scope>NUCLEOTIDE SEQUENCE [LARGE SCALE GENOMIC DNA]</scope>
    <source>
        <strain evidence="13">a_cerv_44</strain>
    </source>
</reference>
<sequence length="318" mass="35100">MLVIQFLTYLNYKMKNWISKLTSGLSKTSNNIGTNIKKVFSLNRPSKEILQDIEDILISSDLGVKFTNEIIEKLSKKSFNEDISQDIVFDSVTSEISNILKPYTKKLDIPNSNSPYTIIFSGINGSGKTTSLGKIAYKLQQNGKRVLIAACDSFRASATEQLKVWAKRANCDIVIGEKNSDPASIAYKSLSKAKAENYDVLLIDTAGRMHNKIDLMNELKKIINVLKKIDSSSPNLNLLVIDSTIGQTALKQVESFKSIVDINGIIVTKLDGTSKAGIIVPITQKFMIPIYYVGIGEVIDDLNSFSAEDFANALLAKD</sequence>
<dbReference type="NCBIfam" id="TIGR00064">
    <property type="entry name" value="ftsY"/>
    <property type="match status" value="1"/>
</dbReference>
<dbReference type="Pfam" id="PF00448">
    <property type="entry name" value="SRP54"/>
    <property type="match status" value="1"/>
</dbReference>
<name>A0A3R9ZS05_9RICK</name>
<dbReference type="InterPro" id="IPR000897">
    <property type="entry name" value="SRP54_GTPase_dom"/>
</dbReference>
<dbReference type="Gene3D" id="3.40.50.300">
    <property type="entry name" value="P-loop containing nucleotide triphosphate hydrolases"/>
    <property type="match status" value="1"/>
</dbReference>
<evidence type="ECO:0000256" key="9">
    <source>
        <dbReference type="ARBA" id="ARBA00023170"/>
    </source>
</evidence>
<dbReference type="GO" id="GO:0005525">
    <property type="term" value="F:GTP binding"/>
    <property type="evidence" value="ECO:0007669"/>
    <property type="project" value="UniProtKB-KW"/>
</dbReference>
<protein>
    <submittedName>
        <fullName evidence="12">Signal recognition particle-docking protein FtsY</fullName>
    </submittedName>
</protein>
<dbReference type="PROSITE" id="PS00300">
    <property type="entry name" value="SRP54"/>
    <property type="match status" value="1"/>
</dbReference>